<feature type="region of interest" description="Disordered" evidence="1">
    <location>
        <begin position="1"/>
        <end position="372"/>
    </location>
</feature>
<feature type="compositionally biased region" description="Low complexity" evidence="1">
    <location>
        <begin position="99"/>
        <end position="110"/>
    </location>
</feature>
<gene>
    <name evidence="2" type="ORF">AVDCRST_MAG45-371</name>
</gene>
<feature type="compositionally biased region" description="Pro residues" evidence="1">
    <location>
        <begin position="73"/>
        <end position="83"/>
    </location>
</feature>
<feature type="compositionally biased region" description="Low complexity" evidence="1">
    <location>
        <begin position="176"/>
        <end position="194"/>
    </location>
</feature>
<feature type="compositionally biased region" description="Basic residues" evidence="1">
    <location>
        <begin position="276"/>
        <end position="291"/>
    </location>
</feature>
<feature type="compositionally biased region" description="Basic residues" evidence="1">
    <location>
        <begin position="207"/>
        <end position="219"/>
    </location>
</feature>
<feature type="non-terminal residue" evidence="2">
    <location>
        <position position="372"/>
    </location>
</feature>
<evidence type="ECO:0000313" key="2">
    <source>
        <dbReference type="EMBL" id="CAA9484592.1"/>
    </source>
</evidence>
<feature type="compositionally biased region" description="Low complexity" evidence="1">
    <location>
        <begin position="18"/>
        <end position="39"/>
    </location>
</feature>
<feature type="compositionally biased region" description="Gly residues" evidence="1">
    <location>
        <begin position="360"/>
        <end position="372"/>
    </location>
</feature>
<feature type="compositionally biased region" description="Gly residues" evidence="1">
    <location>
        <begin position="131"/>
        <end position="141"/>
    </location>
</feature>
<accession>A0A6J4S7D6</accession>
<organism evidence="2">
    <name type="scientific">uncultured Solirubrobacterales bacterium</name>
    <dbReference type="NCBI Taxonomy" id="768556"/>
    <lineage>
        <taxon>Bacteria</taxon>
        <taxon>Bacillati</taxon>
        <taxon>Actinomycetota</taxon>
        <taxon>Thermoleophilia</taxon>
        <taxon>Solirubrobacterales</taxon>
        <taxon>environmental samples</taxon>
    </lineage>
</organism>
<feature type="compositionally biased region" description="Low complexity" evidence="1">
    <location>
        <begin position="324"/>
        <end position="336"/>
    </location>
</feature>
<feature type="non-terminal residue" evidence="2">
    <location>
        <position position="1"/>
    </location>
</feature>
<dbReference type="EMBL" id="CADCVU010000032">
    <property type="protein sequence ID" value="CAA9484592.1"/>
    <property type="molecule type" value="Genomic_DNA"/>
</dbReference>
<protein>
    <submittedName>
        <fullName evidence="2">Uncharacterized protein</fullName>
    </submittedName>
</protein>
<name>A0A6J4S7D6_9ACTN</name>
<sequence>GPARLLPPVRGHRRGGDQPRAARAPPPRAGGCPRAGAGARPREHRMAGPPERRGGQRLDLRSPGPGQRLPRPAGQPAPAPLGRPPRGGARAGRGRQRRGGAAPDRGPRPAGARRRAGHAVALVSALPADGPAGGRAGGGRRPGGRADRPRGDPRRGDRAHPRGDDLQSQRPHRHLPGVGAVGRAAVGAARACPRAARRGLRPLPGRRGARRRPRARRRVSATARATDLLEGLRAVGAAHGLRRRLDPSRRRARGSVPHARSQRPQPGRGRAGAQDRRRRGRAPTGPCHRRTQPAAGCAGGHGGRRAEQPGELRLAAGGAAQRCGPRGSARGGPCARGARRPVRRRRPRARGYPRRRGDGAAAGGAGGERGAV</sequence>
<feature type="compositionally biased region" description="Basic and acidic residues" evidence="1">
    <location>
        <begin position="144"/>
        <end position="167"/>
    </location>
</feature>
<reference evidence="2" key="1">
    <citation type="submission" date="2020-02" db="EMBL/GenBank/DDBJ databases">
        <authorList>
            <person name="Meier V. D."/>
        </authorList>
    </citation>
    <scope>NUCLEOTIDE SEQUENCE</scope>
    <source>
        <strain evidence="2">AVDCRST_MAG45</strain>
    </source>
</reference>
<feature type="compositionally biased region" description="Basic residues" evidence="1">
    <location>
        <begin position="337"/>
        <end position="354"/>
    </location>
</feature>
<proteinExistence type="predicted"/>
<feature type="compositionally biased region" description="Basic and acidic residues" evidence="1">
    <location>
        <begin position="40"/>
        <end position="60"/>
    </location>
</feature>
<evidence type="ECO:0000256" key="1">
    <source>
        <dbReference type="SAM" id="MobiDB-lite"/>
    </source>
</evidence>
<dbReference type="AlphaFoldDB" id="A0A6J4S7D6"/>